<dbReference type="InterPro" id="IPR016024">
    <property type="entry name" value="ARM-type_fold"/>
</dbReference>
<protein>
    <submittedName>
        <fullName evidence="1">Uncharacterized protein</fullName>
    </submittedName>
</protein>
<keyword evidence="2" id="KW-1185">Reference proteome</keyword>
<evidence type="ECO:0000313" key="2">
    <source>
        <dbReference type="Proteomes" id="UP000794436"/>
    </source>
</evidence>
<comment type="caution">
    <text evidence="1">The sequence shown here is derived from an EMBL/GenBank/DDBJ whole genome shotgun (WGS) entry which is preliminary data.</text>
</comment>
<gene>
    <name evidence="1" type="ORF">Poli38472_009736</name>
</gene>
<sequence length="422" mass="47341">MDGTRMAVKRMEVRVAYMESLYDAGNDRELAQVALTLDTLDAWFARFHDEIDAVVAVVLRHVRVMPLCPGDRRAASRLCLDLFQALPSSSMNLLSSSVEVLLHVLEYDLKALLNALFGRFGSSLEGDNDQLLLFLRILNQVIQHARSGSELEEILYTSFRSADSAMIGIEHIADVVNLALECPTAALRVEALRTLRSVAVQVSIEAGFRVCGVLVDAAVDETEANIAAFALANLWELLFLRPALAMRVFSSELSESFMSSFHDEKLMLRRVSIHGAIRLLLHSRKPHVFDVTMLCALLDIYTSDREQDEHCLRMLFSLFEEQLGDSYVHQTITKAAVLKLNRDAYLSGIPLPTSHEMCSQSQLFSQVSAPEAKLKRQNKLLTKLLNASSKDSLWSEMQRMMSTEFGSVFSIERIKRIVERGA</sequence>
<name>A0A8K1CGT6_PYTOL</name>
<reference evidence="1" key="1">
    <citation type="submission" date="2019-03" db="EMBL/GenBank/DDBJ databases">
        <title>Long read genome sequence of the mycoparasitic Pythium oligandrum ATCC 38472 isolated from sugarbeet rhizosphere.</title>
        <authorList>
            <person name="Gaulin E."/>
        </authorList>
    </citation>
    <scope>NUCLEOTIDE SEQUENCE</scope>
    <source>
        <strain evidence="1">ATCC 38472_TT</strain>
    </source>
</reference>
<dbReference type="EMBL" id="SPLM01000074">
    <property type="protein sequence ID" value="TMW62243.1"/>
    <property type="molecule type" value="Genomic_DNA"/>
</dbReference>
<dbReference type="SUPFAM" id="SSF48371">
    <property type="entry name" value="ARM repeat"/>
    <property type="match status" value="1"/>
</dbReference>
<organism evidence="1 2">
    <name type="scientific">Pythium oligandrum</name>
    <name type="common">Mycoparasitic fungus</name>
    <dbReference type="NCBI Taxonomy" id="41045"/>
    <lineage>
        <taxon>Eukaryota</taxon>
        <taxon>Sar</taxon>
        <taxon>Stramenopiles</taxon>
        <taxon>Oomycota</taxon>
        <taxon>Peronosporomycetes</taxon>
        <taxon>Pythiales</taxon>
        <taxon>Pythiaceae</taxon>
        <taxon>Pythium</taxon>
    </lineage>
</organism>
<evidence type="ECO:0000313" key="1">
    <source>
        <dbReference type="EMBL" id="TMW62243.1"/>
    </source>
</evidence>
<dbReference type="Proteomes" id="UP000794436">
    <property type="component" value="Unassembled WGS sequence"/>
</dbReference>
<dbReference type="AlphaFoldDB" id="A0A8K1CGT6"/>
<accession>A0A8K1CGT6</accession>
<proteinExistence type="predicted"/>